<evidence type="ECO:0000256" key="1">
    <source>
        <dbReference type="SAM" id="MobiDB-lite"/>
    </source>
</evidence>
<feature type="compositionally biased region" description="Low complexity" evidence="1">
    <location>
        <begin position="72"/>
        <end position="106"/>
    </location>
</feature>
<dbReference type="GO" id="GO:0048564">
    <property type="term" value="P:photosystem I assembly"/>
    <property type="evidence" value="ECO:0007669"/>
    <property type="project" value="InterPro"/>
</dbReference>
<dbReference type="GO" id="GO:0009535">
    <property type="term" value="C:chloroplast thylakoid membrane"/>
    <property type="evidence" value="ECO:0007669"/>
    <property type="project" value="InterPro"/>
</dbReference>
<feature type="region of interest" description="Disordered" evidence="1">
    <location>
        <begin position="70"/>
        <end position="107"/>
    </location>
</feature>
<dbReference type="EMBL" id="JAINDJ010000008">
    <property type="protein sequence ID" value="KAG9439270.1"/>
    <property type="molecule type" value="Genomic_DNA"/>
</dbReference>
<dbReference type="Proteomes" id="UP000825729">
    <property type="component" value="Unassembled WGS sequence"/>
</dbReference>
<dbReference type="AlphaFoldDB" id="A0AAV7DT89"/>
<keyword evidence="3" id="KW-1185">Reference proteome</keyword>
<gene>
    <name evidence="2" type="ORF">H6P81_019435</name>
</gene>
<evidence type="ECO:0000313" key="2">
    <source>
        <dbReference type="EMBL" id="KAG9439270.1"/>
    </source>
</evidence>
<proteinExistence type="predicted"/>
<protein>
    <submittedName>
        <fullName evidence="2">Uncharacterized protein</fullName>
    </submittedName>
</protein>
<comment type="caution">
    <text evidence="2">The sequence shown here is derived from an EMBL/GenBank/DDBJ whole genome shotgun (WGS) entry which is preliminary data.</text>
</comment>
<evidence type="ECO:0000313" key="3">
    <source>
        <dbReference type="Proteomes" id="UP000825729"/>
    </source>
</evidence>
<dbReference type="InterPro" id="IPR040340">
    <property type="entry name" value="CEST/Y3IP1"/>
</dbReference>
<feature type="region of interest" description="Disordered" evidence="1">
    <location>
        <begin position="329"/>
        <end position="359"/>
    </location>
</feature>
<feature type="compositionally biased region" description="Low complexity" evidence="1">
    <location>
        <begin position="348"/>
        <end position="359"/>
    </location>
</feature>
<accession>A0AAV7DT89</accession>
<organism evidence="2 3">
    <name type="scientific">Aristolochia fimbriata</name>
    <name type="common">White veined hardy Dutchman's pipe vine</name>
    <dbReference type="NCBI Taxonomy" id="158543"/>
    <lineage>
        <taxon>Eukaryota</taxon>
        <taxon>Viridiplantae</taxon>
        <taxon>Streptophyta</taxon>
        <taxon>Embryophyta</taxon>
        <taxon>Tracheophyta</taxon>
        <taxon>Spermatophyta</taxon>
        <taxon>Magnoliopsida</taxon>
        <taxon>Magnoliidae</taxon>
        <taxon>Piperales</taxon>
        <taxon>Aristolochiaceae</taxon>
        <taxon>Aristolochia</taxon>
    </lineage>
</organism>
<dbReference type="PANTHER" id="PTHR33672:SF24">
    <property type="entry name" value="OS01G0798600 PROTEIN"/>
    <property type="match status" value="1"/>
</dbReference>
<dbReference type="PANTHER" id="PTHR33672">
    <property type="entry name" value="YCF3-INTERACTING PROTEIN 1, CHLOROPLASTIC"/>
    <property type="match status" value="1"/>
</dbReference>
<sequence length="383" mass="41818">MPPRAGIPVAEDVIYTIEVSDDCEIGSASSASVRPPTTTTVLPAAAAKEKQISIDPISLKQPHNGVEEYAFSSSLQLPPGGPSSKPKFISASLPCSASSSPRTPSSLMKNLKKWRNHHSPPSPPPVATHLAQQHSVALVRLKLLQQESLRRSKSCGEGRACRPSVDQFDFAVKSPSSTNINRCEREMREMMESITTENSTEIMHGKRSTAEYSTDLSRRSNADQDFKCGALCLFLPNFSGKAKQVKPAGRRSEESDEDNVVVVSRTVSLEKFECGSWASSALVKEGERDESLNSFFDLPLELIRGGGSGTNSPVATAFVFERKGVLKKNASTRRSHETSSSNRHVRFSTSPPTSYPSSPFCISPRLQRARAEFNAYLEEAQRA</sequence>
<dbReference type="GO" id="GO:0080183">
    <property type="term" value="P:response to photooxidative stress"/>
    <property type="evidence" value="ECO:0007669"/>
    <property type="project" value="InterPro"/>
</dbReference>
<name>A0AAV7DT89_ARIFI</name>
<reference evidence="2 3" key="1">
    <citation type="submission" date="2021-07" db="EMBL/GenBank/DDBJ databases">
        <title>The Aristolochia fimbriata genome: insights into angiosperm evolution, floral development and chemical biosynthesis.</title>
        <authorList>
            <person name="Jiao Y."/>
        </authorList>
    </citation>
    <scope>NUCLEOTIDE SEQUENCE [LARGE SCALE GENOMIC DNA]</scope>
    <source>
        <strain evidence="2">IBCAS-2021</strain>
        <tissue evidence="2">Leaf</tissue>
    </source>
</reference>